<evidence type="ECO:0000313" key="4">
    <source>
        <dbReference type="Proteomes" id="UP000228626"/>
    </source>
</evidence>
<accession>A0A2H0V1S7</accession>
<keyword evidence="1" id="KW-1133">Transmembrane helix</keyword>
<dbReference type="EMBL" id="PFAR01000035">
    <property type="protein sequence ID" value="PIR93046.1"/>
    <property type="molecule type" value="Genomic_DNA"/>
</dbReference>
<keyword evidence="1" id="KW-0472">Membrane</keyword>
<sequence>MDVVINLDKILAIFEMPADILLAKFFLYFGWIPLALVLLWGIFKVWVYYRQNQYGGRREFVLLAIDIPIGNEQSPRAVENMFAHLAGAHSTNTLIEDYWEGKTQGSFSFEIVSIDGYTQMLMRGEKKYKDMMEAMVYAQYPSAEIAEVNDYTEGYPDRFPDENYEIWGGEWILPSNSAYPIRTYLDFEHQFTGEFKDPMAALMELFSSLRPGEQCWYQIIVTPIGKEWEAEASSEISRVIGEKIKGKKNIVDKTFDSFLKALSFFSELIIPLWGEIEEKDSEEKDVNMMNLRPVQKKRIEAIQQKVSKIGFNVKIRFIYIAEKEVFNSKRANSFVGVIKQYNTQDLNQLKPDMEKTVTKTSYFWKESRLAVRKNRIMAAYKSRSNWLGRLPGVLNIEELASLWYFPIELAVKAPMLQKIPSRKSEAPSYLPVEGSTSDLSSEIINPGEASFADKEEKEIFSIESGSIKTGAAVKQEAPPDNLPIG</sequence>
<reference evidence="4" key="1">
    <citation type="submission" date="2017-09" db="EMBL/GenBank/DDBJ databases">
        <title>Depth-based differentiation of microbial function through sediment-hosted aquifers and enrichment of novel symbionts in the deep terrestrial subsurface.</title>
        <authorList>
            <person name="Probst A.J."/>
            <person name="Ladd B."/>
            <person name="Jarett J.K."/>
            <person name="Geller-Mcgrath D.E."/>
            <person name="Sieber C.M.K."/>
            <person name="Emerson J.B."/>
            <person name="Anantharaman K."/>
            <person name="Thomas B.C."/>
            <person name="Malmstrom R."/>
            <person name="Stieglmeier M."/>
            <person name="Klingl A."/>
            <person name="Woyke T."/>
            <person name="Ryan C.M."/>
            <person name="Banfield J.F."/>
        </authorList>
    </citation>
    <scope>NUCLEOTIDE SEQUENCE [LARGE SCALE GENOMIC DNA]</scope>
</reference>
<protein>
    <recommendedName>
        <fullName evidence="2">DUF8128 domain-containing protein</fullName>
    </recommendedName>
</protein>
<proteinExistence type="predicted"/>
<feature type="domain" description="DUF8128" evidence="2">
    <location>
        <begin position="102"/>
        <end position="348"/>
    </location>
</feature>
<gene>
    <name evidence="3" type="ORF">COT99_02845</name>
</gene>
<evidence type="ECO:0000313" key="3">
    <source>
        <dbReference type="EMBL" id="PIR93046.1"/>
    </source>
</evidence>
<organism evidence="3 4">
    <name type="scientific">Candidatus Falkowbacteria bacterium CG10_big_fil_rev_8_21_14_0_10_43_10</name>
    <dbReference type="NCBI Taxonomy" id="1974567"/>
    <lineage>
        <taxon>Bacteria</taxon>
        <taxon>Candidatus Falkowiibacteriota</taxon>
    </lineage>
</organism>
<comment type="caution">
    <text evidence="3">The sequence shown here is derived from an EMBL/GenBank/DDBJ whole genome shotgun (WGS) entry which is preliminary data.</text>
</comment>
<dbReference type="AlphaFoldDB" id="A0A2H0V1S7"/>
<keyword evidence="1" id="KW-0812">Transmembrane</keyword>
<dbReference type="Pfam" id="PF26449">
    <property type="entry name" value="DUF8128"/>
    <property type="match status" value="1"/>
</dbReference>
<dbReference type="InterPro" id="IPR058441">
    <property type="entry name" value="DUF8128"/>
</dbReference>
<evidence type="ECO:0000256" key="1">
    <source>
        <dbReference type="SAM" id="Phobius"/>
    </source>
</evidence>
<evidence type="ECO:0000259" key="2">
    <source>
        <dbReference type="Pfam" id="PF26449"/>
    </source>
</evidence>
<dbReference type="Proteomes" id="UP000228626">
    <property type="component" value="Unassembled WGS sequence"/>
</dbReference>
<name>A0A2H0V1S7_9BACT</name>
<feature type="transmembrane region" description="Helical" evidence="1">
    <location>
        <begin position="25"/>
        <end position="49"/>
    </location>
</feature>